<dbReference type="InterPro" id="IPR027414">
    <property type="entry name" value="GH95_N_dom"/>
</dbReference>
<dbReference type="PANTHER" id="PTHR31084">
    <property type="entry name" value="ALPHA-L-FUCOSIDASE 2"/>
    <property type="match status" value="1"/>
</dbReference>
<dbReference type="EMBL" id="JBBBZM010000302">
    <property type="protein sequence ID" value="KAL0631092.1"/>
    <property type="molecule type" value="Genomic_DNA"/>
</dbReference>
<dbReference type="InterPro" id="IPR008928">
    <property type="entry name" value="6-hairpin_glycosidase_sf"/>
</dbReference>
<dbReference type="Pfam" id="PF22124">
    <property type="entry name" value="Glyco_hydro_95_cat"/>
    <property type="match status" value="1"/>
</dbReference>
<reference evidence="4 5" key="1">
    <citation type="submission" date="2024-02" db="EMBL/GenBank/DDBJ databases">
        <title>Discinaceae phylogenomics.</title>
        <authorList>
            <person name="Dirks A.C."/>
            <person name="James T.Y."/>
        </authorList>
    </citation>
    <scope>NUCLEOTIDE SEQUENCE [LARGE SCALE GENOMIC DNA]</scope>
    <source>
        <strain evidence="4 5">ACD0624</strain>
    </source>
</reference>
<evidence type="ECO:0000259" key="1">
    <source>
        <dbReference type="Pfam" id="PF14498"/>
    </source>
</evidence>
<dbReference type="Proteomes" id="UP001447188">
    <property type="component" value="Unassembled WGS sequence"/>
</dbReference>
<comment type="caution">
    <text evidence="4">The sequence shown here is derived from an EMBL/GenBank/DDBJ whole genome shotgun (WGS) entry which is preliminary data.</text>
</comment>
<organism evidence="4 5">
    <name type="scientific">Discina gigas</name>
    <dbReference type="NCBI Taxonomy" id="1032678"/>
    <lineage>
        <taxon>Eukaryota</taxon>
        <taxon>Fungi</taxon>
        <taxon>Dikarya</taxon>
        <taxon>Ascomycota</taxon>
        <taxon>Pezizomycotina</taxon>
        <taxon>Pezizomycetes</taxon>
        <taxon>Pezizales</taxon>
        <taxon>Discinaceae</taxon>
        <taxon>Discina</taxon>
    </lineage>
</organism>
<dbReference type="Pfam" id="PF21307">
    <property type="entry name" value="Glyco_hydro_95_C"/>
    <property type="match status" value="1"/>
</dbReference>
<sequence>MENPNSPLWDNALPLGNGRLGGMIFGITGKELIQLNEDSVWSGGPMERMNPNALATLPKVRALLDAGDIVAAGSTALNGMAANPTGPRSYQPLGDLTLDFGHNSGVTGYERWLDTADGTQGVDYTYNGVLYTREYIASHPAGVLGFRFTASRPGSISVKAELNRDATQGDLLRRVVATSLTMGVLIGGSGGIVVNSTAKFEIKGGTIATGSGTTIVITNADEVVVWFAAETSYRYTTPATKVAERLQALNGGFDQFKKDAVADYKRLKDRVSLDLGTTDDSIKRLPTNSRLTAFKNGGKDPELVSLYFQFGRFMLISSSREGSLAANLQGIWNKEYNPPWGSKYTVNINTEMNYWPAEVTNLADTVSPLFDLLQKVRVRGRKIAREMYNCSGFVSHHNTDLWGDAAPVDRGTGYTLWPMSGAWISTHLYEHYLFSGNKTFLREALPTIHEAVQFFFDFLIERNGIYVTSPSTSPENTYKLPNGQVESITIGPTMDTEILNALFGDFIEASQILGLTEDVEKAKTFKSKLGTPKIGQYGQIQEWREDYQENEPGHRHVSHLWALYPGRQITPLTTPALATAANVTLTRRLSSGGAGTGWSRAWTINFFARLHMGDTAWFHAEQLIKGSTLPNMFDLHPPFQADGNYGGTAGIAETLLQSHAGTVHLLPAISSTYATGSVKGLVARGGFEVSIDWKAGKFVKATVLSKIGGPLKITVAGGDRFLVQGGKDVTTGTTPGTVYTILPS</sequence>
<dbReference type="InterPro" id="IPR012341">
    <property type="entry name" value="6hp_glycosidase-like_sf"/>
</dbReference>
<dbReference type="Pfam" id="PF14498">
    <property type="entry name" value="Glyco_hyd_65N_2"/>
    <property type="match status" value="1"/>
</dbReference>
<evidence type="ECO:0000313" key="4">
    <source>
        <dbReference type="EMBL" id="KAL0631092.1"/>
    </source>
</evidence>
<evidence type="ECO:0008006" key="6">
    <source>
        <dbReference type="Google" id="ProtNLM"/>
    </source>
</evidence>
<gene>
    <name evidence="4" type="ORF">Q9L58_010051</name>
</gene>
<feature type="domain" description="Glycosyl hydrolase family 95 N-terminal" evidence="1">
    <location>
        <begin position="9"/>
        <end position="234"/>
    </location>
</feature>
<dbReference type="Gene3D" id="1.50.10.10">
    <property type="match status" value="1"/>
</dbReference>
<dbReference type="PANTHER" id="PTHR31084:SF0">
    <property type="entry name" value="ALPHA-L-FUCOSIDASE 2"/>
    <property type="match status" value="1"/>
</dbReference>
<evidence type="ECO:0000259" key="2">
    <source>
        <dbReference type="Pfam" id="PF21307"/>
    </source>
</evidence>
<dbReference type="InterPro" id="IPR016518">
    <property type="entry name" value="Alpha-L-fucosidase"/>
</dbReference>
<feature type="domain" description="Alpha fucosidase A-like C-terminal" evidence="2">
    <location>
        <begin position="657"/>
        <end position="720"/>
    </location>
</feature>
<dbReference type="InterPro" id="IPR054363">
    <property type="entry name" value="GH95_cat"/>
</dbReference>
<evidence type="ECO:0000259" key="3">
    <source>
        <dbReference type="Pfam" id="PF22124"/>
    </source>
</evidence>
<proteinExistence type="predicted"/>
<accession>A0ABR3G5V4</accession>
<feature type="domain" description="Glycosyl hydrolase family 95 catalytic" evidence="3">
    <location>
        <begin position="253"/>
        <end position="655"/>
    </location>
</feature>
<dbReference type="PIRSF" id="PIRSF007663">
    <property type="entry name" value="UCP007663"/>
    <property type="match status" value="1"/>
</dbReference>
<dbReference type="InterPro" id="IPR049053">
    <property type="entry name" value="AFCA-like_C"/>
</dbReference>
<keyword evidence="5" id="KW-1185">Reference proteome</keyword>
<protein>
    <recommendedName>
        <fullName evidence="6">Alpha-L-fucosidase</fullName>
    </recommendedName>
</protein>
<evidence type="ECO:0000313" key="5">
    <source>
        <dbReference type="Proteomes" id="UP001447188"/>
    </source>
</evidence>
<dbReference type="SUPFAM" id="SSF48208">
    <property type="entry name" value="Six-hairpin glycosidases"/>
    <property type="match status" value="1"/>
</dbReference>
<name>A0ABR3G5V4_9PEZI</name>